<dbReference type="Gene3D" id="3.40.630.10">
    <property type="entry name" value="Zn peptidases"/>
    <property type="match status" value="1"/>
</dbReference>
<dbReference type="InterPro" id="IPR011650">
    <property type="entry name" value="Peptidase_M20_dimer"/>
</dbReference>
<reference evidence="11 12" key="1">
    <citation type="submission" date="2017-04" db="EMBL/GenBank/DDBJ databases">
        <authorList>
            <person name="Veseli I.A."/>
            <person name="Tang C."/>
            <person name="Pombert J.-F."/>
        </authorList>
    </citation>
    <scope>NUCLEOTIDE SEQUENCE [LARGE SCALE GENOMIC DNA]</scope>
    <source>
        <strain evidence="11 12">ATCC 700373</strain>
    </source>
</reference>
<dbReference type="PANTHER" id="PTHR42994">
    <property type="entry name" value="PEPTIDASE T"/>
    <property type="match status" value="1"/>
</dbReference>
<organism evidence="11 12">
    <name type="scientific">Staphylococcus lutrae</name>
    <dbReference type="NCBI Taxonomy" id="155085"/>
    <lineage>
        <taxon>Bacteria</taxon>
        <taxon>Bacillati</taxon>
        <taxon>Bacillota</taxon>
        <taxon>Bacilli</taxon>
        <taxon>Bacillales</taxon>
        <taxon>Staphylococcaceae</taxon>
        <taxon>Staphylococcus</taxon>
    </lineage>
</organism>
<keyword evidence="12" id="KW-1185">Reference proteome</keyword>
<dbReference type="PIRSF" id="PIRSF001123">
    <property type="entry name" value="PepA_GA"/>
    <property type="match status" value="1"/>
</dbReference>
<dbReference type="GO" id="GO:0008237">
    <property type="term" value="F:metallopeptidase activity"/>
    <property type="evidence" value="ECO:0007669"/>
    <property type="project" value="UniProtKB-KW"/>
</dbReference>
<dbReference type="SUPFAM" id="SSF53187">
    <property type="entry name" value="Zn-dependent exopeptidases"/>
    <property type="match status" value="1"/>
</dbReference>
<dbReference type="Proteomes" id="UP000242864">
    <property type="component" value="Chromosome"/>
</dbReference>
<keyword evidence="3 9" id="KW-0479">Metal-binding</keyword>
<evidence type="ECO:0000256" key="7">
    <source>
        <dbReference type="PIRNR" id="PIRNR001123"/>
    </source>
</evidence>
<gene>
    <name evidence="11" type="ORF">B5P37_11580</name>
</gene>
<dbReference type="Pfam" id="PF01546">
    <property type="entry name" value="Peptidase_M20"/>
    <property type="match status" value="1"/>
</dbReference>
<dbReference type="InterPro" id="IPR002933">
    <property type="entry name" value="Peptidase_M20"/>
</dbReference>
<proteinExistence type="inferred from homology"/>
<evidence type="ECO:0000256" key="5">
    <source>
        <dbReference type="ARBA" id="ARBA00022833"/>
    </source>
</evidence>
<evidence type="ECO:0000256" key="8">
    <source>
        <dbReference type="PIRSR" id="PIRSR001123-1"/>
    </source>
</evidence>
<accession>A0AAC9RT13</accession>
<dbReference type="GO" id="GO:0046872">
    <property type="term" value="F:metal ion binding"/>
    <property type="evidence" value="ECO:0007669"/>
    <property type="project" value="UniProtKB-UniRule"/>
</dbReference>
<evidence type="ECO:0000313" key="11">
    <source>
        <dbReference type="EMBL" id="ARJ51913.1"/>
    </source>
</evidence>
<feature type="binding site" evidence="9">
    <location>
        <position position="142"/>
    </location>
    <ligand>
        <name>Zn(2+)</name>
        <dbReference type="ChEBI" id="CHEBI:29105"/>
        <label>2</label>
    </ligand>
</feature>
<dbReference type="GO" id="GO:0006508">
    <property type="term" value="P:proteolysis"/>
    <property type="evidence" value="ECO:0007669"/>
    <property type="project" value="UniProtKB-KW"/>
</dbReference>
<dbReference type="NCBIfam" id="TIGR01883">
    <property type="entry name" value="PepT-like"/>
    <property type="match status" value="1"/>
</dbReference>
<evidence type="ECO:0000256" key="4">
    <source>
        <dbReference type="ARBA" id="ARBA00022801"/>
    </source>
</evidence>
<comment type="cofactor">
    <cofactor evidence="1">
        <name>Zn(2+)</name>
        <dbReference type="ChEBI" id="CHEBI:29105"/>
    </cofactor>
</comment>
<keyword evidence="2" id="KW-0645">Protease</keyword>
<dbReference type="InterPro" id="IPR036264">
    <property type="entry name" value="Bact_exopeptidase_dim_dom"/>
</dbReference>
<evidence type="ECO:0000313" key="12">
    <source>
        <dbReference type="Proteomes" id="UP000242864"/>
    </source>
</evidence>
<dbReference type="Gene3D" id="3.30.70.360">
    <property type="match status" value="1"/>
</dbReference>
<dbReference type="PROSITE" id="PS00759">
    <property type="entry name" value="ARGE_DAPE_CPG2_2"/>
    <property type="match status" value="1"/>
</dbReference>
<evidence type="ECO:0000256" key="2">
    <source>
        <dbReference type="ARBA" id="ARBA00022670"/>
    </source>
</evidence>
<evidence type="ECO:0000256" key="3">
    <source>
        <dbReference type="ARBA" id="ARBA00022723"/>
    </source>
</evidence>
<protein>
    <recommendedName>
        <fullName evidence="10">Peptidase M20 dimerisation domain-containing protein</fullName>
    </recommendedName>
</protein>
<dbReference type="InterPro" id="IPR008007">
    <property type="entry name" value="Peptidase_M42"/>
</dbReference>
<dbReference type="PANTHER" id="PTHR42994:SF2">
    <property type="entry name" value="PEPTIDASE"/>
    <property type="match status" value="1"/>
</dbReference>
<feature type="binding site" evidence="9">
    <location>
        <position position="108"/>
    </location>
    <ligand>
        <name>Zn(2+)</name>
        <dbReference type="ChEBI" id="CHEBI:29105"/>
        <label>1</label>
    </ligand>
</feature>
<keyword evidence="4" id="KW-0378">Hydrolase</keyword>
<keyword evidence="6" id="KW-0482">Metalloprotease</keyword>
<dbReference type="Pfam" id="PF07687">
    <property type="entry name" value="M20_dimer"/>
    <property type="match status" value="1"/>
</dbReference>
<dbReference type="EMBL" id="CP020773">
    <property type="protein sequence ID" value="ARJ51913.1"/>
    <property type="molecule type" value="Genomic_DNA"/>
</dbReference>
<dbReference type="KEGG" id="slz:B5P37_11580"/>
<feature type="binding site" evidence="9">
    <location>
        <position position="108"/>
    </location>
    <ligand>
        <name>Zn(2+)</name>
        <dbReference type="ChEBI" id="CHEBI:29105"/>
        <label>2</label>
    </ligand>
</feature>
<dbReference type="InterPro" id="IPR001261">
    <property type="entry name" value="ArgE/DapE_CS"/>
</dbReference>
<dbReference type="GO" id="GO:0004177">
    <property type="term" value="F:aminopeptidase activity"/>
    <property type="evidence" value="ECO:0007669"/>
    <property type="project" value="UniProtKB-UniRule"/>
</dbReference>
<evidence type="ECO:0000256" key="9">
    <source>
        <dbReference type="PIRSR" id="PIRSR001123-2"/>
    </source>
</evidence>
<dbReference type="RefSeq" id="WP_085238356.1">
    <property type="nucleotide sequence ID" value="NZ_CP020773.1"/>
</dbReference>
<feature type="domain" description="Peptidase M20 dimerisation" evidence="10">
    <location>
        <begin position="181"/>
        <end position="273"/>
    </location>
</feature>
<dbReference type="SUPFAM" id="SSF55031">
    <property type="entry name" value="Bacterial exopeptidase dimerisation domain"/>
    <property type="match status" value="1"/>
</dbReference>
<dbReference type="PROSITE" id="PS00758">
    <property type="entry name" value="ARGE_DAPE_CPG2_1"/>
    <property type="match status" value="1"/>
</dbReference>
<evidence type="ECO:0000259" key="10">
    <source>
        <dbReference type="Pfam" id="PF07687"/>
    </source>
</evidence>
<evidence type="ECO:0000256" key="6">
    <source>
        <dbReference type="ARBA" id="ARBA00023049"/>
    </source>
</evidence>
<dbReference type="InterPro" id="IPR010162">
    <property type="entry name" value="PepT-like"/>
</dbReference>
<comment type="similarity">
    <text evidence="7">Belongs to the peptidase M42 family.</text>
</comment>
<dbReference type="AlphaFoldDB" id="A0AAC9RT13"/>
<evidence type="ECO:0000256" key="1">
    <source>
        <dbReference type="ARBA" id="ARBA00001947"/>
    </source>
</evidence>
<keyword evidence="5" id="KW-0862">Zinc</keyword>
<dbReference type="CDD" id="cd05683">
    <property type="entry name" value="M20_peptT_like"/>
    <property type="match status" value="1"/>
</dbReference>
<comment type="cofactor">
    <cofactor evidence="9">
        <name>a divalent metal cation</name>
        <dbReference type="ChEBI" id="CHEBI:60240"/>
    </cofactor>
    <text evidence="9">Binds 2 divalent metal cations per subunit.</text>
</comment>
<sequence>MINKERLVQTFLELVQINSETSQEGEIQPILKEKFLNLGLTVIEDDAKEKTGFGANNLICTLAATQDNADKIYFTSHMDTVEPGQNVKPIIKEDGYIYSDGTTVLGADDKAGLAVIFEVLQVIQEQQLPHGQLQFVITVGEESGLVGAKALNQADLDADYGFAIDSAVPVGDITIGAPYQMKVNATIHGKKAHASTPKEGISAINIAAHAISRMNLGQIDEVTTANIGKFQGGGPTNIVTDLVQIWAEARSHDKGKLDAQVDHMKKTFMQAAESHGCHAEVETELSYPGFRIETTDRVYKVAEQASKALGFDMHADIGGGGSDGNIINQLGIPTVILGVGYEKIHTTDERISKQSLYDLTHYILKIIETVSQANNRFQTQ</sequence>
<feature type="binding site" evidence="9">
    <location>
        <position position="165"/>
    </location>
    <ligand>
        <name>Zn(2+)</name>
        <dbReference type="ChEBI" id="CHEBI:29105"/>
        <label>1</label>
    </ligand>
</feature>
<name>A0AAC9RT13_9STAP</name>
<feature type="active site" description="Proton acceptor" evidence="8">
    <location>
        <position position="141"/>
    </location>
</feature>